<dbReference type="AlphaFoldDB" id="A0A9N9IG29"/>
<comment type="caution">
    <text evidence="2">The sequence shown here is derived from an EMBL/GenBank/DDBJ whole genome shotgun (WGS) entry which is preliminary data.</text>
</comment>
<evidence type="ECO:0000256" key="1">
    <source>
        <dbReference type="SAM" id="MobiDB-lite"/>
    </source>
</evidence>
<feature type="compositionally biased region" description="Low complexity" evidence="1">
    <location>
        <begin position="168"/>
        <end position="177"/>
    </location>
</feature>
<organism evidence="2 3">
    <name type="scientific">Ambispora leptoticha</name>
    <dbReference type="NCBI Taxonomy" id="144679"/>
    <lineage>
        <taxon>Eukaryota</taxon>
        <taxon>Fungi</taxon>
        <taxon>Fungi incertae sedis</taxon>
        <taxon>Mucoromycota</taxon>
        <taxon>Glomeromycotina</taxon>
        <taxon>Glomeromycetes</taxon>
        <taxon>Archaeosporales</taxon>
        <taxon>Ambisporaceae</taxon>
        <taxon>Ambispora</taxon>
    </lineage>
</organism>
<reference evidence="2" key="1">
    <citation type="submission" date="2021-06" db="EMBL/GenBank/DDBJ databases">
        <authorList>
            <person name="Kallberg Y."/>
            <person name="Tangrot J."/>
            <person name="Rosling A."/>
        </authorList>
    </citation>
    <scope>NUCLEOTIDE SEQUENCE</scope>
    <source>
        <strain evidence="2">FL130A</strain>
    </source>
</reference>
<feature type="non-terminal residue" evidence="2">
    <location>
        <position position="1"/>
    </location>
</feature>
<dbReference type="EMBL" id="CAJVPS010031931">
    <property type="protein sequence ID" value="CAG8734181.1"/>
    <property type="molecule type" value="Genomic_DNA"/>
</dbReference>
<gene>
    <name evidence="2" type="ORF">ALEPTO_LOCUS12729</name>
</gene>
<evidence type="ECO:0000313" key="3">
    <source>
        <dbReference type="Proteomes" id="UP000789508"/>
    </source>
</evidence>
<proteinExistence type="predicted"/>
<keyword evidence="3" id="KW-1185">Reference proteome</keyword>
<name>A0A9N9IG29_9GLOM</name>
<dbReference type="Proteomes" id="UP000789508">
    <property type="component" value="Unassembled WGS sequence"/>
</dbReference>
<feature type="compositionally biased region" description="Basic and acidic residues" evidence="1">
    <location>
        <begin position="179"/>
        <end position="222"/>
    </location>
</feature>
<sequence>YHWLLKLKKTGIQNSEVLPDGTLRLNFEVELTCTVVTFTYQSYSRYEEDKFAENKAESMLFLGESYIYGRPIDCFCNSPEEMAPDRIAKYYQTHLRKCIWRPDRINDFKDQQIELISRIITQFNAYKDSLKSLTNREAITNYQITQIEKDIKNLVSAKSKSAQERQPAEAAAQANAQQEEERLKKEREEREKKATEEKKKQDQKVKQQAEEQAKQQELAQKRDQAITQITTALSQESPLTNHELSPQYQNWESQINQLTDLQKITHLQDRILADIQARHHDKKVAQELEKQETEKGFQDNQAQINNLKKEKATADPHKYRQEAKTKIEQKLQANGIKVEDLSPENQQELKRLKSGEITDPDQLVATETKIKQNIYQAEAKKKITDFTSRVQQALKLKNKSHIATLKKELLAFLSSSNIYYASQKQ</sequence>
<dbReference type="OrthoDB" id="10529947at2759"/>
<feature type="region of interest" description="Disordered" evidence="1">
    <location>
        <begin position="158"/>
        <end position="222"/>
    </location>
</feature>
<evidence type="ECO:0000313" key="2">
    <source>
        <dbReference type="EMBL" id="CAG8734181.1"/>
    </source>
</evidence>
<accession>A0A9N9IG29</accession>
<feature type="non-terminal residue" evidence="2">
    <location>
        <position position="425"/>
    </location>
</feature>
<protein>
    <submittedName>
        <fullName evidence="2">1162_t:CDS:1</fullName>
    </submittedName>
</protein>